<dbReference type="InterPro" id="IPR029058">
    <property type="entry name" value="AB_hydrolase_fold"/>
</dbReference>
<dbReference type="PANTHER" id="PTHR48098">
    <property type="entry name" value="ENTEROCHELIN ESTERASE-RELATED"/>
    <property type="match status" value="1"/>
</dbReference>
<evidence type="ECO:0000313" key="2">
    <source>
        <dbReference type="EMBL" id="MBP2328687.1"/>
    </source>
</evidence>
<keyword evidence="2" id="KW-0378">Hydrolase</keyword>
<comment type="caution">
    <text evidence="2">The sequence shown here is derived from an EMBL/GenBank/DDBJ whole genome shotgun (WGS) entry which is preliminary data.</text>
</comment>
<keyword evidence="1" id="KW-1133">Transmembrane helix</keyword>
<dbReference type="Gene3D" id="3.40.50.1820">
    <property type="entry name" value="alpha/beta hydrolase"/>
    <property type="match status" value="1"/>
</dbReference>
<accession>A0ABS4TWA0</accession>
<dbReference type="RefSeq" id="WP_209645630.1">
    <property type="nucleotide sequence ID" value="NZ_JAGINW010000001.1"/>
</dbReference>
<organism evidence="2 3">
    <name type="scientific">Kibdelosporangium banguiense</name>
    <dbReference type="NCBI Taxonomy" id="1365924"/>
    <lineage>
        <taxon>Bacteria</taxon>
        <taxon>Bacillati</taxon>
        <taxon>Actinomycetota</taxon>
        <taxon>Actinomycetes</taxon>
        <taxon>Pseudonocardiales</taxon>
        <taxon>Pseudonocardiaceae</taxon>
        <taxon>Kibdelosporangium</taxon>
    </lineage>
</organism>
<keyword evidence="1" id="KW-0472">Membrane</keyword>
<dbReference type="Proteomes" id="UP001519332">
    <property type="component" value="Unassembled WGS sequence"/>
</dbReference>
<dbReference type="Pfam" id="PF00756">
    <property type="entry name" value="Esterase"/>
    <property type="match status" value="1"/>
</dbReference>
<dbReference type="PANTHER" id="PTHR48098:SF1">
    <property type="entry name" value="DIACYLGLYCEROL ACYLTRANSFERASE_MYCOLYLTRANSFERASE AG85A"/>
    <property type="match status" value="1"/>
</dbReference>
<gene>
    <name evidence="2" type="ORF">JOF56_009072</name>
</gene>
<keyword evidence="1" id="KW-0812">Transmembrane</keyword>
<protein>
    <submittedName>
        <fullName evidence="2">S-formylglutathione hydrolase FrmB</fullName>
    </submittedName>
</protein>
<dbReference type="SUPFAM" id="SSF53474">
    <property type="entry name" value="alpha/beta-Hydrolases"/>
    <property type="match status" value="1"/>
</dbReference>
<evidence type="ECO:0000313" key="3">
    <source>
        <dbReference type="Proteomes" id="UP001519332"/>
    </source>
</evidence>
<feature type="transmembrane region" description="Helical" evidence="1">
    <location>
        <begin position="100"/>
        <end position="120"/>
    </location>
</feature>
<feature type="transmembrane region" description="Helical" evidence="1">
    <location>
        <begin position="40"/>
        <end position="62"/>
    </location>
</feature>
<evidence type="ECO:0000256" key="1">
    <source>
        <dbReference type="SAM" id="Phobius"/>
    </source>
</evidence>
<feature type="transmembrane region" description="Helical" evidence="1">
    <location>
        <begin position="12"/>
        <end position="28"/>
    </location>
</feature>
<keyword evidence="3" id="KW-1185">Reference proteome</keyword>
<feature type="transmembrane region" description="Helical" evidence="1">
    <location>
        <begin position="68"/>
        <end position="88"/>
    </location>
</feature>
<dbReference type="InterPro" id="IPR000801">
    <property type="entry name" value="Esterase-like"/>
</dbReference>
<dbReference type="EMBL" id="JAGINW010000001">
    <property type="protein sequence ID" value="MBP2328687.1"/>
    <property type="molecule type" value="Genomic_DNA"/>
</dbReference>
<sequence length="416" mass="44953">MGVSLLHGWLPWALQAATVLAIVLTAGMRDRSWLRRRFPTAVLIGIVLSAVAAVALPAMLALTDPLPATFWLWAGAMVVALCVLVVVWRGARWRQRVAGLVAVLLAVMTAANSLNIWTGYYPTIDDALSDATHRPVSHQIGIDQLGVVPAETTTGRVVAADLPARISHFPHRQELVYLPPAWFRSHGQYRLPVLEMIGGQVGSPADWIRAGNAVATADAYAAQHGGVAPILVFVDPSGDFAVDSECVNGLWGNAEDYLLQDIPRDVVRTFGASADPRNWGVAGWSMGGTCAFDLVVEHPEAFRHFEDISGDLGPNLGSRQDTIRKLYHGDTTAWAEHDPLTVLGHHARYLDTSGWFAAGTAETGHARQATQLNAAAQRAGITTRLIIEPGNHSWRFAARAFAEALPWLTNELSGRA</sequence>
<proteinExistence type="predicted"/>
<dbReference type="GO" id="GO:0016787">
    <property type="term" value="F:hydrolase activity"/>
    <property type="evidence" value="ECO:0007669"/>
    <property type="project" value="UniProtKB-KW"/>
</dbReference>
<dbReference type="InterPro" id="IPR050583">
    <property type="entry name" value="Mycobacterial_A85_antigen"/>
</dbReference>
<name>A0ABS4TWA0_9PSEU</name>
<reference evidence="2 3" key="1">
    <citation type="submission" date="2021-03" db="EMBL/GenBank/DDBJ databases">
        <title>Sequencing the genomes of 1000 actinobacteria strains.</title>
        <authorList>
            <person name="Klenk H.-P."/>
        </authorList>
    </citation>
    <scope>NUCLEOTIDE SEQUENCE [LARGE SCALE GENOMIC DNA]</scope>
    <source>
        <strain evidence="2 3">DSM 46670</strain>
    </source>
</reference>